<dbReference type="Proteomes" id="UP000527355">
    <property type="component" value="Unassembled WGS sequence"/>
</dbReference>
<accession>A0A7J7UCX6</accession>
<dbReference type="VEuPathDB" id="HostDB:GeneID_118668430"/>
<gene>
    <name evidence="1" type="ORF">mMyoMyo1_008798</name>
</gene>
<organism evidence="1 2">
    <name type="scientific">Myotis myotis</name>
    <name type="common">Greater mouse-eared bat</name>
    <name type="synonym">Vespertilio myotis</name>
    <dbReference type="NCBI Taxonomy" id="51298"/>
    <lineage>
        <taxon>Eukaryota</taxon>
        <taxon>Metazoa</taxon>
        <taxon>Chordata</taxon>
        <taxon>Craniata</taxon>
        <taxon>Vertebrata</taxon>
        <taxon>Euteleostomi</taxon>
        <taxon>Mammalia</taxon>
        <taxon>Eutheria</taxon>
        <taxon>Laurasiatheria</taxon>
        <taxon>Chiroptera</taxon>
        <taxon>Yangochiroptera</taxon>
        <taxon>Vespertilionidae</taxon>
        <taxon>Myotis</taxon>
    </lineage>
</organism>
<sequence>MMLLLPTHRDRPSSAMYPAAVLENGQLPSFQPALFHQVIGACKPCSDPNLSVAEKGIVSLSPCPLPAGAPILSIWLLTLSTSWLRLSHRPASRPVCLSRVLTNSCAHCSTKAA</sequence>
<evidence type="ECO:0000313" key="2">
    <source>
        <dbReference type="Proteomes" id="UP000527355"/>
    </source>
</evidence>
<reference evidence="1 2" key="1">
    <citation type="journal article" date="2020" name="Nature">
        <title>Six reference-quality genomes reveal evolution of bat adaptations.</title>
        <authorList>
            <person name="Jebb D."/>
            <person name="Huang Z."/>
            <person name="Pippel M."/>
            <person name="Hughes G.M."/>
            <person name="Lavrichenko K."/>
            <person name="Devanna P."/>
            <person name="Winkler S."/>
            <person name="Jermiin L.S."/>
            <person name="Skirmuntt E.C."/>
            <person name="Katzourakis A."/>
            <person name="Burkitt-Gray L."/>
            <person name="Ray D.A."/>
            <person name="Sullivan K.A.M."/>
            <person name="Roscito J.G."/>
            <person name="Kirilenko B.M."/>
            <person name="Davalos L.M."/>
            <person name="Corthals A.P."/>
            <person name="Power M.L."/>
            <person name="Jones G."/>
            <person name="Ransome R.D."/>
            <person name="Dechmann D.K.N."/>
            <person name="Locatelli A.G."/>
            <person name="Puechmaille S.J."/>
            <person name="Fedrigo O."/>
            <person name="Jarvis E.D."/>
            <person name="Hiller M."/>
            <person name="Vernes S.C."/>
            <person name="Myers E.W."/>
            <person name="Teeling E.C."/>
        </authorList>
    </citation>
    <scope>NUCLEOTIDE SEQUENCE [LARGE SCALE GENOMIC DNA]</scope>
    <source>
        <strain evidence="1">MMyoMyo1</strain>
        <tissue evidence="1">Flight muscle</tissue>
    </source>
</reference>
<keyword evidence="2" id="KW-1185">Reference proteome</keyword>
<evidence type="ECO:0000313" key="1">
    <source>
        <dbReference type="EMBL" id="KAF6310753.1"/>
    </source>
</evidence>
<name>A0A7J7UCX6_MYOMY</name>
<proteinExistence type="predicted"/>
<dbReference type="AlphaFoldDB" id="A0A7J7UCX6"/>
<protein>
    <submittedName>
        <fullName evidence="1">Uncharacterized protein</fullName>
    </submittedName>
</protein>
<dbReference type="EMBL" id="JABWUV010000013">
    <property type="protein sequence ID" value="KAF6310753.1"/>
    <property type="molecule type" value="Genomic_DNA"/>
</dbReference>
<comment type="caution">
    <text evidence="1">The sequence shown here is derived from an EMBL/GenBank/DDBJ whole genome shotgun (WGS) entry which is preliminary data.</text>
</comment>